<dbReference type="GO" id="GO:0005886">
    <property type="term" value="C:plasma membrane"/>
    <property type="evidence" value="ECO:0007669"/>
    <property type="project" value="UniProtKB-SubCell"/>
</dbReference>
<keyword evidence="7" id="KW-0479">Metal-binding</keyword>
<keyword evidence="2" id="KW-1003">Cell membrane</keyword>
<keyword evidence="6 8" id="KW-0472">Membrane</keyword>
<evidence type="ECO:0000256" key="7">
    <source>
        <dbReference type="PIRSR" id="PIRSR600715-1"/>
    </source>
</evidence>
<dbReference type="GO" id="GO:0071555">
    <property type="term" value="P:cell wall organization"/>
    <property type="evidence" value="ECO:0007669"/>
    <property type="project" value="TreeGrafter"/>
</dbReference>
<dbReference type="Pfam" id="PF00953">
    <property type="entry name" value="Glycos_transf_4"/>
    <property type="match status" value="1"/>
</dbReference>
<feature type="transmembrane region" description="Helical" evidence="8">
    <location>
        <begin position="235"/>
        <end position="257"/>
    </location>
</feature>
<dbReference type="GO" id="GO:0016780">
    <property type="term" value="F:phosphotransferase activity, for other substituted phosphate groups"/>
    <property type="evidence" value="ECO:0007669"/>
    <property type="project" value="InterPro"/>
</dbReference>
<protein>
    <submittedName>
        <fullName evidence="9">Glycosyltransferase family 4 protein</fullName>
    </submittedName>
</protein>
<evidence type="ECO:0000256" key="6">
    <source>
        <dbReference type="ARBA" id="ARBA00023136"/>
    </source>
</evidence>
<reference evidence="9 10" key="1">
    <citation type="journal article" date="2021" name="Microbiol. Resour. Announc.">
        <title>Draft Genome Sequence of Coralloluteibacterium stylophorae LMG 29479T.</title>
        <authorList>
            <person name="Karlyshev A.V."/>
            <person name="Kudryashova E.B."/>
            <person name="Ariskina E.V."/>
            <person name="Conroy A.P."/>
            <person name="Abidueva E.Y."/>
        </authorList>
    </citation>
    <scope>NUCLEOTIDE SEQUENCE [LARGE SCALE GENOMIC DNA]</scope>
    <source>
        <strain evidence="9 10">LMG 29479</strain>
    </source>
</reference>
<dbReference type="Proteomes" id="UP000675747">
    <property type="component" value="Unassembled WGS sequence"/>
</dbReference>
<evidence type="ECO:0000256" key="3">
    <source>
        <dbReference type="ARBA" id="ARBA00022679"/>
    </source>
</evidence>
<dbReference type="GO" id="GO:0009103">
    <property type="term" value="P:lipopolysaccharide biosynthetic process"/>
    <property type="evidence" value="ECO:0007669"/>
    <property type="project" value="TreeGrafter"/>
</dbReference>
<feature type="transmembrane region" description="Helical" evidence="8">
    <location>
        <begin position="114"/>
        <end position="132"/>
    </location>
</feature>
<dbReference type="PANTHER" id="PTHR22926">
    <property type="entry name" value="PHOSPHO-N-ACETYLMURAMOYL-PENTAPEPTIDE-TRANSFERASE"/>
    <property type="match status" value="1"/>
</dbReference>
<comment type="caution">
    <text evidence="9">The sequence shown here is derived from an EMBL/GenBank/DDBJ whole genome shotgun (WGS) entry which is preliminary data.</text>
</comment>
<feature type="transmembrane region" description="Helical" evidence="8">
    <location>
        <begin position="170"/>
        <end position="193"/>
    </location>
</feature>
<keyword evidence="3" id="KW-0808">Transferase</keyword>
<sequence length="345" mass="35935">MMPDAAQGLAPAPFIVAMMLAAALVSALLTWLARGFALRRRMVDEPGRRRSHAQATPRGGGVGFVLVAIAAAASLPLTGWGPAPLWLAFALGSAAVAVAGGLDDVGGLRPRWRFAVHLASAAGYCLVLLGMPGSGGEWALLGLAVLYLAGLVNAWNFIDGIDGIAASQGLVVAVALACLSAGTGAGLLAWTLAGGLLGFLPFNMPRARIFMGDVGSGTLGFALGALALQAAASGAMHWLGMLVLVSACGIDTALTLVKRILQGKAWWSAHREHLYQWLVRRGSSHFRATASYFLWTATVCALFAYLALVEPGLQAPVAIFVLALAASAWFLLRARLRMSVRGPKR</sequence>
<comment type="cofactor">
    <cofactor evidence="7">
        <name>Mg(2+)</name>
        <dbReference type="ChEBI" id="CHEBI:18420"/>
    </cofactor>
</comment>
<comment type="subcellular location">
    <subcellularLocation>
        <location evidence="1">Cell membrane</location>
        <topology evidence="1">Multi-pass membrane protein</topology>
    </subcellularLocation>
</comment>
<evidence type="ECO:0000256" key="1">
    <source>
        <dbReference type="ARBA" id="ARBA00004651"/>
    </source>
</evidence>
<feature type="transmembrane region" description="Helical" evidence="8">
    <location>
        <begin position="314"/>
        <end position="332"/>
    </location>
</feature>
<organism evidence="9 10">
    <name type="scientific">Coralloluteibacterium stylophorae</name>
    <dbReference type="NCBI Taxonomy" id="1776034"/>
    <lineage>
        <taxon>Bacteria</taxon>
        <taxon>Pseudomonadati</taxon>
        <taxon>Pseudomonadota</taxon>
        <taxon>Gammaproteobacteria</taxon>
        <taxon>Lysobacterales</taxon>
        <taxon>Lysobacteraceae</taxon>
        <taxon>Coralloluteibacterium</taxon>
    </lineage>
</organism>
<dbReference type="InterPro" id="IPR000715">
    <property type="entry name" value="Glycosyl_transferase_4"/>
</dbReference>
<keyword evidence="4 8" id="KW-0812">Transmembrane</keyword>
<evidence type="ECO:0000256" key="5">
    <source>
        <dbReference type="ARBA" id="ARBA00022989"/>
    </source>
</evidence>
<gene>
    <name evidence="9" type="ORF">KB893_002360</name>
</gene>
<accession>A0AAP2C977</accession>
<feature type="transmembrane region" description="Helical" evidence="8">
    <location>
        <begin position="12"/>
        <end position="38"/>
    </location>
</feature>
<evidence type="ECO:0000313" key="9">
    <source>
        <dbReference type="EMBL" id="MBS7455976.1"/>
    </source>
</evidence>
<feature type="binding site" evidence="7">
    <location>
        <position position="156"/>
    </location>
    <ligand>
        <name>Mg(2+)</name>
        <dbReference type="ChEBI" id="CHEBI:18420"/>
    </ligand>
</feature>
<dbReference type="GO" id="GO:0044038">
    <property type="term" value="P:cell wall macromolecule biosynthetic process"/>
    <property type="evidence" value="ECO:0007669"/>
    <property type="project" value="TreeGrafter"/>
</dbReference>
<feature type="transmembrane region" description="Helical" evidence="8">
    <location>
        <begin position="290"/>
        <end position="308"/>
    </location>
</feature>
<evidence type="ECO:0000256" key="8">
    <source>
        <dbReference type="SAM" id="Phobius"/>
    </source>
</evidence>
<feature type="transmembrane region" description="Helical" evidence="8">
    <location>
        <begin position="138"/>
        <end position="158"/>
    </location>
</feature>
<feature type="transmembrane region" description="Helical" evidence="8">
    <location>
        <begin position="59"/>
        <end position="77"/>
    </location>
</feature>
<dbReference type="AlphaFoldDB" id="A0AAP2C977"/>
<dbReference type="CDD" id="cd06854">
    <property type="entry name" value="GT_WbpL_WbcO_like"/>
    <property type="match status" value="1"/>
</dbReference>
<dbReference type="EMBL" id="JAGQFT020000001">
    <property type="protein sequence ID" value="MBS7455976.1"/>
    <property type="molecule type" value="Genomic_DNA"/>
</dbReference>
<proteinExistence type="predicted"/>
<name>A0AAP2C977_9GAMM</name>
<keyword evidence="7" id="KW-0460">Magnesium</keyword>
<evidence type="ECO:0000313" key="10">
    <source>
        <dbReference type="Proteomes" id="UP000675747"/>
    </source>
</evidence>
<dbReference type="GO" id="GO:0046872">
    <property type="term" value="F:metal ion binding"/>
    <property type="evidence" value="ECO:0007669"/>
    <property type="project" value="UniProtKB-KW"/>
</dbReference>
<evidence type="ECO:0000256" key="4">
    <source>
        <dbReference type="ARBA" id="ARBA00022692"/>
    </source>
</evidence>
<feature type="transmembrane region" description="Helical" evidence="8">
    <location>
        <begin position="83"/>
        <end position="102"/>
    </location>
</feature>
<feature type="binding site" evidence="7">
    <location>
        <position position="213"/>
    </location>
    <ligand>
        <name>Mg(2+)</name>
        <dbReference type="ChEBI" id="CHEBI:18420"/>
    </ligand>
</feature>
<keyword evidence="10" id="KW-1185">Reference proteome</keyword>
<evidence type="ECO:0000256" key="2">
    <source>
        <dbReference type="ARBA" id="ARBA00022475"/>
    </source>
</evidence>
<keyword evidence="5 8" id="KW-1133">Transmembrane helix</keyword>
<dbReference type="PANTHER" id="PTHR22926:SF3">
    <property type="entry name" value="UNDECAPRENYL-PHOSPHATE ALPHA-N-ACETYLGLUCOSAMINYL 1-PHOSPHATE TRANSFERASE"/>
    <property type="match status" value="1"/>
</dbReference>